<comment type="caution">
    <text evidence="1">The sequence shown here is derived from an EMBL/GenBank/DDBJ whole genome shotgun (WGS) entry which is preliminary data.</text>
</comment>
<protein>
    <submittedName>
        <fullName evidence="1">Uncharacterized protein</fullName>
    </submittedName>
</protein>
<sequence length="47" mass="5615">MKSCTYWSFKPFSITCTIFLPKRGAGFFIDYYEENIKKQALYMSLFV</sequence>
<name>A0A0F5HPQ7_BACTR</name>
<dbReference type="Proteomes" id="UP000031563">
    <property type="component" value="Unassembled WGS sequence"/>
</dbReference>
<organism evidence="1 2">
    <name type="scientific">Bacillus thermotolerans</name>
    <name type="common">Quasibacillus thermotolerans</name>
    <dbReference type="NCBI Taxonomy" id="1221996"/>
    <lineage>
        <taxon>Bacteria</taxon>
        <taxon>Bacillati</taxon>
        <taxon>Bacillota</taxon>
        <taxon>Bacilli</taxon>
        <taxon>Bacillales</taxon>
        <taxon>Bacillaceae</taxon>
        <taxon>Bacillus</taxon>
    </lineage>
</organism>
<dbReference type="AlphaFoldDB" id="A0A0F5HPQ7"/>
<reference evidence="1" key="1">
    <citation type="submission" date="2015-02" db="EMBL/GenBank/DDBJ databases">
        <title>Genome Assembly of Bacillaceae bacterium MTCC 8252.</title>
        <authorList>
            <person name="Verma A."/>
            <person name="Khatri I."/>
            <person name="Mual P."/>
            <person name="Subramanian S."/>
            <person name="Krishnamurthi S."/>
        </authorList>
    </citation>
    <scope>NUCLEOTIDE SEQUENCE [LARGE SCALE GENOMIC DNA]</scope>
    <source>
        <strain evidence="1">MTCC 8252</strain>
    </source>
</reference>
<evidence type="ECO:0000313" key="2">
    <source>
        <dbReference type="Proteomes" id="UP000031563"/>
    </source>
</evidence>
<evidence type="ECO:0000313" key="1">
    <source>
        <dbReference type="EMBL" id="KKB35354.1"/>
    </source>
</evidence>
<proteinExistence type="predicted"/>
<gene>
    <name evidence="1" type="ORF">QY95_03488</name>
</gene>
<dbReference type="EMBL" id="JWIR02000073">
    <property type="protein sequence ID" value="KKB35354.1"/>
    <property type="molecule type" value="Genomic_DNA"/>
</dbReference>
<accession>A0A0F5HPQ7</accession>
<keyword evidence="2" id="KW-1185">Reference proteome</keyword>